<sequence length="257" mass="27712">MNFRAGVATLMFALAIPALAHAEPSQAQKDQWARENDERLHNDWPWLGKYKAANAALPARSKEPRIVFMGDSITENWHSMVPEFFAAGRVGRGISGQTTPQILLRFRQDVLDLHPAVVQILAGTNDIAGNTGPMTMEETQANIRSMMELAHAHGVRVIIASVPPAARLPWAPGLAVTDKIEALNAWLKTYAAETGSVYADYWSALQDGHGGFHAGWALDGVHPNKIGYAVMAPIAQKAIAAALARPAPAAISIVDMP</sequence>
<dbReference type="PANTHER" id="PTHR30383:SF5">
    <property type="entry name" value="SGNH HYDROLASE-TYPE ESTERASE DOMAIN-CONTAINING PROTEIN"/>
    <property type="match status" value="1"/>
</dbReference>
<feature type="signal peptide" evidence="1">
    <location>
        <begin position="1"/>
        <end position="22"/>
    </location>
</feature>
<reference evidence="3 4" key="1">
    <citation type="submission" date="2022-12" db="EMBL/GenBank/DDBJ databases">
        <title>Sphingomonas abieness sp. nov., an endophytic bacterium isolated from Abies koreana.</title>
        <authorList>
            <person name="Jiang L."/>
            <person name="Lee J."/>
        </authorList>
    </citation>
    <scope>NUCLEOTIDE SEQUENCE [LARGE SCALE GENOMIC DNA]</scope>
    <source>
        <strain evidence="4">PAMB 00755</strain>
    </source>
</reference>
<dbReference type="InterPro" id="IPR013830">
    <property type="entry name" value="SGNH_hydro"/>
</dbReference>
<keyword evidence="1" id="KW-0732">Signal</keyword>
<dbReference type="InterPro" id="IPR051532">
    <property type="entry name" value="Ester_Hydrolysis_Enzymes"/>
</dbReference>
<dbReference type="SUPFAM" id="SSF52266">
    <property type="entry name" value="SGNH hydrolase"/>
    <property type="match status" value="1"/>
</dbReference>
<feature type="chain" id="PRO_5046251147" evidence="1">
    <location>
        <begin position="23"/>
        <end position="257"/>
    </location>
</feature>
<dbReference type="Proteomes" id="UP001210865">
    <property type="component" value="Chromosome"/>
</dbReference>
<evidence type="ECO:0000256" key="1">
    <source>
        <dbReference type="SAM" id="SignalP"/>
    </source>
</evidence>
<keyword evidence="4" id="KW-1185">Reference proteome</keyword>
<name>A0ABY7NMM4_9SPHN</name>
<dbReference type="PANTHER" id="PTHR30383">
    <property type="entry name" value="THIOESTERASE 1/PROTEASE 1/LYSOPHOSPHOLIPASE L1"/>
    <property type="match status" value="1"/>
</dbReference>
<organism evidence="3 4">
    <name type="scientific">Sphingomonas abietis</name>
    <dbReference type="NCBI Taxonomy" id="3012344"/>
    <lineage>
        <taxon>Bacteria</taxon>
        <taxon>Pseudomonadati</taxon>
        <taxon>Pseudomonadota</taxon>
        <taxon>Alphaproteobacteria</taxon>
        <taxon>Sphingomonadales</taxon>
        <taxon>Sphingomonadaceae</taxon>
        <taxon>Sphingomonas</taxon>
    </lineage>
</organism>
<dbReference type="Gene3D" id="3.40.50.1110">
    <property type="entry name" value="SGNH hydrolase"/>
    <property type="match status" value="1"/>
</dbReference>
<proteinExistence type="predicted"/>
<dbReference type="EMBL" id="CP115174">
    <property type="protein sequence ID" value="WBO22080.1"/>
    <property type="molecule type" value="Genomic_DNA"/>
</dbReference>
<feature type="domain" description="SGNH hydrolase-type esterase" evidence="2">
    <location>
        <begin position="68"/>
        <end position="230"/>
    </location>
</feature>
<evidence type="ECO:0000313" key="4">
    <source>
        <dbReference type="Proteomes" id="UP001210865"/>
    </source>
</evidence>
<evidence type="ECO:0000313" key="3">
    <source>
        <dbReference type="EMBL" id="WBO22080.1"/>
    </source>
</evidence>
<evidence type="ECO:0000259" key="2">
    <source>
        <dbReference type="Pfam" id="PF13472"/>
    </source>
</evidence>
<dbReference type="Pfam" id="PF13472">
    <property type="entry name" value="Lipase_GDSL_2"/>
    <property type="match status" value="1"/>
</dbReference>
<protein>
    <submittedName>
        <fullName evidence="3">GDSL-type esterase/lipase family protein</fullName>
    </submittedName>
</protein>
<gene>
    <name evidence="3" type="ORF">PBT88_18275</name>
</gene>
<accession>A0ABY7NMM4</accession>
<dbReference type="RefSeq" id="WP_270076728.1">
    <property type="nucleotide sequence ID" value="NZ_CP115174.1"/>
</dbReference>
<dbReference type="InterPro" id="IPR036514">
    <property type="entry name" value="SGNH_hydro_sf"/>
</dbReference>